<gene>
    <name evidence="2" type="ORF">CMC5_077010</name>
</gene>
<protein>
    <submittedName>
        <fullName evidence="2">Uncharacterized protein</fullName>
    </submittedName>
</protein>
<evidence type="ECO:0000313" key="2">
    <source>
        <dbReference type="EMBL" id="AKT43469.1"/>
    </source>
</evidence>
<evidence type="ECO:0000256" key="1">
    <source>
        <dbReference type="SAM" id="MobiDB-lite"/>
    </source>
</evidence>
<feature type="region of interest" description="Disordered" evidence="1">
    <location>
        <begin position="1"/>
        <end position="21"/>
    </location>
</feature>
<accession>A0A0K1ERM1</accession>
<dbReference type="AlphaFoldDB" id="A0A0K1ERM1"/>
<sequence length="64" mass="7019">MRGKSKCGICGDPRGSEAKPIWAPDPRLGWAKSASTWPAGRMPLTIDLQVILTWAKQTQPRTEA</sequence>
<proteinExistence type="predicted"/>
<name>A0A0K1ERM1_CHOCO</name>
<dbReference type="EMBL" id="CP012159">
    <property type="protein sequence ID" value="AKT43469.1"/>
    <property type="molecule type" value="Genomic_DNA"/>
</dbReference>
<evidence type="ECO:0000313" key="3">
    <source>
        <dbReference type="Proteomes" id="UP000067626"/>
    </source>
</evidence>
<dbReference type="STRING" id="52.CMC5_077010"/>
<reference evidence="2 3" key="1">
    <citation type="submission" date="2015-07" db="EMBL/GenBank/DDBJ databases">
        <title>Genome analysis of myxobacterium Chondromyces crocatus Cm c5 reveals a high potential for natural compound synthesis and the genetic basis for the loss of fruiting body formation.</title>
        <authorList>
            <person name="Zaburannyi N."/>
            <person name="Bunk B."/>
            <person name="Maier J."/>
            <person name="Overmann J."/>
            <person name="Mueller R."/>
        </authorList>
    </citation>
    <scope>NUCLEOTIDE SEQUENCE [LARGE SCALE GENOMIC DNA]</scope>
    <source>
        <strain evidence="2 3">Cm c5</strain>
    </source>
</reference>
<organism evidence="2 3">
    <name type="scientific">Chondromyces crocatus</name>
    <dbReference type="NCBI Taxonomy" id="52"/>
    <lineage>
        <taxon>Bacteria</taxon>
        <taxon>Pseudomonadati</taxon>
        <taxon>Myxococcota</taxon>
        <taxon>Polyangia</taxon>
        <taxon>Polyangiales</taxon>
        <taxon>Polyangiaceae</taxon>
        <taxon>Chondromyces</taxon>
    </lineage>
</organism>
<keyword evidence="3" id="KW-1185">Reference proteome</keyword>
<dbReference type="Proteomes" id="UP000067626">
    <property type="component" value="Chromosome"/>
</dbReference>
<dbReference type="KEGG" id="ccro:CMC5_077010"/>